<dbReference type="EMBL" id="JAPQKO010000003">
    <property type="protein sequence ID" value="KAJ5172896.1"/>
    <property type="molecule type" value="Genomic_DNA"/>
</dbReference>
<comment type="caution">
    <text evidence="1">The sequence shown here is derived from an EMBL/GenBank/DDBJ whole genome shotgun (WGS) entry which is preliminary data.</text>
</comment>
<proteinExistence type="predicted"/>
<accession>A0A9W9I9W8</accession>
<sequence>MLRSLVDLHKTRSDLGETIIRMFTFDALGVEHACCVGENLESRDSSEVEEILEEEKPRLEVLEQLVAEFEAKYTELGLPILEFLEIHWHPRMMKYLSERDGYDDEHHKECKGMSVFLEAEEDDYLDRVSLCIGPQVVEVQEATSK</sequence>
<dbReference type="Proteomes" id="UP001146351">
    <property type="component" value="Unassembled WGS sequence"/>
</dbReference>
<organism evidence="1 2">
    <name type="scientific">Penicillium capsulatum</name>
    <dbReference type="NCBI Taxonomy" id="69766"/>
    <lineage>
        <taxon>Eukaryota</taxon>
        <taxon>Fungi</taxon>
        <taxon>Dikarya</taxon>
        <taxon>Ascomycota</taxon>
        <taxon>Pezizomycotina</taxon>
        <taxon>Eurotiomycetes</taxon>
        <taxon>Eurotiomycetidae</taxon>
        <taxon>Eurotiales</taxon>
        <taxon>Aspergillaceae</taxon>
        <taxon>Penicillium</taxon>
    </lineage>
</organism>
<dbReference type="AlphaFoldDB" id="A0A9W9I9W8"/>
<gene>
    <name evidence="1" type="ORF">N7492_005489</name>
</gene>
<keyword evidence="2" id="KW-1185">Reference proteome</keyword>
<dbReference type="OrthoDB" id="1577640at2759"/>
<evidence type="ECO:0000313" key="1">
    <source>
        <dbReference type="EMBL" id="KAJ5172896.1"/>
    </source>
</evidence>
<name>A0A9W9I9W8_9EURO</name>
<protein>
    <submittedName>
        <fullName evidence="1">Uncharacterized protein</fullName>
    </submittedName>
</protein>
<reference evidence="1" key="2">
    <citation type="journal article" date="2023" name="IMA Fungus">
        <title>Comparative genomic study of the Penicillium genus elucidates a diverse pangenome and 15 lateral gene transfer events.</title>
        <authorList>
            <person name="Petersen C."/>
            <person name="Sorensen T."/>
            <person name="Nielsen M.R."/>
            <person name="Sondergaard T.E."/>
            <person name="Sorensen J.L."/>
            <person name="Fitzpatrick D.A."/>
            <person name="Frisvad J.C."/>
            <person name="Nielsen K.L."/>
        </authorList>
    </citation>
    <scope>NUCLEOTIDE SEQUENCE</scope>
    <source>
        <strain evidence="1">IBT 21917</strain>
    </source>
</reference>
<reference evidence="1" key="1">
    <citation type="submission" date="2022-11" db="EMBL/GenBank/DDBJ databases">
        <authorList>
            <person name="Petersen C."/>
        </authorList>
    </citation>
    <scope>NUCLEOTIDE SEQUENCE</scope>
    <source>
        <strain evidence="1">IBT 21917</strain>
    </source>
</reference>
<evidence type="ECO:0000313" key="2">
    <source>
        <dbReference type="Proteomes" id="UP001146351"/>
    </source>
</evidence>